<dbReference type="STRING" id="1763537.ULVI_00230"/>
<evidence type="ECO:0000259" key="2">
    <source>
        <dbReference type="Pfam" id="PF00535"/>
    </source>
</evidence>
<dbReference type="InterPro" id="IPR029044">
    <property type="entry name" value="Nucleotide-diphossugar_trans"/>
</dbReference>
<evidence type="ECO:0000256" key="1">
    <source>
        <dbReference type="SAM" id="Phobius"/>
    </source>
</evidence>
<proteinExistence type="predicted"/>
<feature type="transmembrane region" description="Helical" evidence="1">
    <location>
        <begin position="12"/>
        <end position="31"/>
    </location>
</feature>
<protein>
    <recommendedName>
        <fullName evidence="2">Glycosyltransferase 2-like domain-containing protein</fullName>
    </recommendedName>
</protein>
<organism evidence="3 4">
    <name type="scientific">Cochleicola gelatinilyticus</name>
    <dbReference type="NCBI Taxonomy" id="1763537"/>
    <lineage>
        <taxon>Bacteria</taxon>
        <taxon>Pseudomonadati</taxon>
        <taxon>Bacteroidota</taxon>
        <taxon>Flavobacteriia</taxon>
        <taxon>Flavobacteriales</taxon>
        <taxon>Flavobacteriaceae</taxon>
        <taxon>Cochleicola</taxon>
    </lineage>
</organism>
<dbReference type="CDD" id="cd00761">
    <property type="entry name" value="Glyco_tranf_GTA_type"/>
    <property type="match status" value="1"/>
</dbReference>
<name>A0A167KEA7_9FLAO</name>
<dbReference type="Proteomes" id="UP000077013">
    <property type="component" value="Unassembled WGS sequence"/>
</dbReference>
<evidence type="ECO:0000313" key="3">
    <source>
        <dbReference type="EMBL" id="OAB81801.1"/>
    </source>
</evidence>
<dbReference type="PANTHER" id="PTHR22916">
    <property type="entry name" value="GLYCOSYLTRANSFERASE"/>
    <property type="match status" value="1"/>
</dbReference>
<keyword evidence="1" id="KW-1133">Transmembrane helix</keyword>
<evidence type="ECO:0000313" key="4">
    <source>
        <dbReference type="Proteomes" id="UP000077013"/>
    </source>
</evidence>
<dbReference type="GO" id="GO:0016758">
    <property type="term" value="F:hexosyltransferase activity"/>
    <property type="evidence" value="ECO:0007669"/>
    <property type="project" value="UniProtKB-ARBA"/>
</dbReference>
<reference evidence="3 4" key="1">
    <citation type="submission" date="2016-02" db="EMBL/GenBank/DDBJ databases">
        <title>Ulvibacter sp. LPB0005, isolated from Thais luteostoma.</title>
        <authorList>
            <person name="Shin S.-K."/>
            <person name="Yi H."/>
        </authorList>
    </citation>
    <scope>NUCLEOTIDE SEQUENCE [LARGE SCALE GENOMIC DNA]</scope>
    <source>
        <strain evidence="3 4">LPB0005</strain>
    </source>
</reference>
<dbReference type="Pfam" id="PF00535">
    <property type="entry name" value="Glycos_transf_2"/>
    <property type="match status" value="1"/>
</dbReference>
<feature type="domain" description="Glycosyltransferase 2-like" evidence="2">
    <location>
        <begin position="22"/>
        <end position="150"/>
    </location>
</feature>
<dbReference type="AlphaFoldDB" id="A0A167KEA7"/>
<sequence>MKPEFKYLKNVFLHLTISTMLSILIPTYNYAIDQLVQTIWKQAESLSEPFEIIVLEDNSNDEETLQKNKSITKLSNCHYYLNKENLGRTASRNMLAKRAKYDWLLFLDADVLPVSDTFIQKYMANDLSKIKVAYGGVAYYNTPPEKDKMLRYRYGMQREAKSVDERLKDPYSIISQNLLIDKRTFEAVNIEEKNAYGLDILFSYNLKKREIPVLHIDNPVYHLGLETAQVFLEKSLKSIETTFYLEQQHLISEDTRPVQKAFLKLKKYHAISIFKNMVRRLEKSMVKNLTSKKPSLVQFDMYRLYHYIKLKANA</sequence>
<dbReference type="SUPFAM" id="SSF53448">
    <property type="entry name" value="Nucleotide-diphospho-sugar transferases"/>
    <property type="match status" value="1"/>
</dbReference>
<accession>A0A167KEA7</accession>
<keyword evidence="4" id="KW-1185">Reference proteome</keyword>
<dbReference type="PANTHER" id="PTHR22916:SF3">
    <property type="entry name" value="UDP-GLCNAC:BETAGAL BETA-1,3-N-ACETYLGLUCOSAMINYLTRANSFERASE-LIKE PROTEIN 1"/>
    <property type="match status" value="1"/>
</dbReference>
<dbReference type="Gene3D" id="3.90.550.10">
    <property type="entry name" value="Spore Coat Polysaccharide Biosynthesis Protein SpsA, Chain A"/>
    <property type="match status" value="1"/>
</dbReference>
<dbReference type="EMBL" id="LRXL01000001">
    <property type="protein sequence ID" value="OAB81801.1"/>
    <property type="molecule type" value="Genomic_DNA"/>
</dbReference>
<keyword evidence="1" id="KW-0472">Membrane</keyword>
<gene>
    <name evidence="3" type="ORF">ULVI_00230</name>
</gene>
<dbReference type="InterPro" id="IPR001173">
    <property type="entry name" value="Glyco_trans_2-like"/>
</dbReference>
<comment type="caution">
    <text evidence="3">The sequence shown here is derived from an EMBL/GenBank/DDBJ whole genome shotgun (WGS) entry which is preliminary data.</text>
</comment>
<keyword evidence="1" id="KW-0812">Transmembrane</keyword>